<gene>
    <name evidence="4" type="ORF">B9Z44_09555</name>
</gene>
<dbReference type="EMBL" id="NESP01000001">
    <property type="protein sequence ID" value="PUE59797.1"/>
    <property type="molecule type" value="Genomic_DNA"/>
</dbReference>
<dbReference type="SUPFAM" id="SSF52540">
    <property type="entry name" value="P-loop containing nucleoside triphosphate hydrolases"/>
    <property type="match status" value="1"/>
</dbReference>
<reference evidence="4 5" key="1">
    <citation type="submission" date="2017-04" db="EMBL/GenBank/DDBJ databases">
        <title>Unexpected and diverse lifestyles within the genus Limnohabitans.</title>
        <authorList>
            <person name="Kasalicky V."/>
            <person name="Mehrshad M."/>
            <person name="Andrei S.-A."/>
            <person name="Salcher M."/>
            <person name="Kratochvilova H."/>
            <person name="Simek K."/>
            <person name="Ghai R."/>
        </authorList>
    </citation>
    <scope>NUCLEOTIDE SEQUENCE [LARGE SCALE GENOMIC DNA]</scope>
    <source>
        <strain evidence="4 5">MWH-C5</strain>
    </source>
</reference>
<evidence type="ECO:0000256" key="1">
    <source>
        <dbReference type="ARBA" id="ARBA00022741"/>
    </source>
</evidence>
<dbReference type="InterPro" id="IPR027417">
    <property type="entry name" value="P-loop_NTPase"/>
</dbReference>
<keyword evidence="1" id="KW-0547">Nucleotide-binding</keyword>
<dbReference type="AlphaFoldDB" id="A0A315G233"/>
<dbReference type="SMART" id="SM00962">
    <property type="entry name" value="SRP54"/>
    <property type="match status" value="1"/>
</dbReference>
<evidence type="ECO:0000259" key="3">
    <source>
        <dbReference type="SMART" id="SM00962"/>
    </source>
</evidence>
<dbReference type="InterPro" id="IPR000897">
    <property type="entry name" value="SRP54_GTPase_dom"/>
</dbReference>
<protein>
    <recommendedName>
        <fullName evidence="3">SRP54-type proteins GTP-binding domain-containing protein</fullName>
    </recommendedName>
</protein>
<organism evidence="4 5">
    <name type="scientific">Limnohabitans curvus</name>
    <dbReference type="NCBI Taxonomy" id="323423"/>
    <lineage>
        <taxon>Bacteria</taxon>
        <taxon>Pseudomonadati</taxon>
        <taxon>Pseudomonadota</taxon>
        <taxon>Betaproteobacteria</taxon>
        <taxon>Burkholderiales</taxon>
        <taxon>Comamonadaceae</taxon>
        <taxon>Limnohabitans</taxon>
    </lineage>
</organism>
<dbReference type="Gene3D" id="3.40.50.300">
    <property type="entry name" value="P-loop containing nucleotide triphosphate hydrolases"/>
    <property type="match status" value="1"/>
</dbReference>
<sequence length="462" mass="49898">MELKRILARDIRAANEKAVAQYGSDVLVISSSQVNGLTELIVAVDLAPMTTEEADPFLKTQFASSAKPTGKFDVLLGQTLDQNKRDARERQATKVAKPIVEMAAKPAAPKAKPAVKVAAQPVDESAKRAAEEHDTLRGREIVALVREELNSLRREFKLGQQMAAWQHGGMALPAAIAPLRDALNDAPIPVALRALLIDSIKDHDNMADAMGALSRQLGHSVEQAQAQTPVSGIHALAGPSGAGKSMMVARLAQHAAQQHGSEKIMVISFQDQRAGAWNQTQLLCAQSGVDSFRATNAATLKLLLDEHTDRQFILIDTPGVQMNERLAEIRAMNLNVQCHAVIPADASAANIRRVFDNTDNVWASLMLSKLDESNQPWALLQFLTDKSLSVSVASHGERTVDLVQDVSLVGLVQCALDNLPLPETEEQAQQNARDAAVNELAVSKLSQIAAKFKTETTGLTHE</sequence>
<dbReference type="Proteomes" id="UP000251341">
    <property type="component" value="Unassembled WGS sequence"/>
</dbReference>
<feature type="domain" description="SRP54-type proteins GTP-binding" evidence="3">
    <location>
        <begin position="231"/>
        <end position="417"/>
    </location>
</feature>
<evidence type="ECO:0000313" key="5">
    <source>
        <dbReference type="Proteomes" id="UP000251341"/>
    </source>
</evidence>
<proteinExistence type="predicted"/>
<accession>A0A315G233</accession>
<dbReference type="RefSeq" id="WP_108359729.1">
    <property type="nucleotide sequence ID" value="NZ_NESP01000001.1"/>
</dbReference>
<dbReference type="GO" id="GO:0005525">
    <property type="term" value="F:GTP binding"/>
    <property type="evidence" value="ECO:0007669"/>
    <property type="project" value="UniProtKB-KW"/>
</dbReference>
<comment type="caution">
    <text evidence="4">The sequence shown here is derived from an EMBL/GenBank/DDBJ whole genome shotgun (WGS) entry which is preliminary data.</text>
</comment>
<evidence type="ECO:0000256" key="2">
    <source>
        <dbReference type="ARBA" id="ARBA00023134"/>
    </source>
</evidence>
<dbReference type="Pfam" id="PF00448">
    <property type="entry name" value="SRP54"/>
    <property type="match status" value="1"/>
</dbReference>
<keyword evidence="2" id="KW-0342">GTP-binding</keyword>
<keyword evidence="5" id="KW-1185">Reference proteome</keyword>
<dbReference type="GO" id="GO:0006614">
    <property type="term" value="P:SRP-dependent cotranslational protein targeting to membrane"/>
    <property type="evidence" value="ECO:0007669"/>
    <property type="project" value="InterPro"/>
</dbReference>
<evidence type="ECO:0000313" key="4">
    <source>
        <dbReference type="EMBL" id="PUE59797.1"/>
    </source>
</evidence>
<name>A0A315G233_9BURK</name>